<evidence type="ECO:0000313" key="2">
    <source>
        <dbReference type="EMBL" id="PLA59652.1"/>
    </source>
</evidence>
<feature type="region of interest" description="Disordered" evidence="1">
    <location>
        <begin position="426"/>
        <end position="462"/>
    </location>
</feature>
<evidence type="ECO:0000256" key="1">
    <source>
        <dbReference type="SAM" id="MobiDB-lite"/>
    </source>
</evidence>
<dbReference type="EMBL" id="PKIE01000010">
    <property type="protein sequence ID" value="PLA59652.1"/>
    <property type="molecule type" value="Genomic_DNA"/>
</dbReference>
<protein>
    <submittedName>
        <fullName evidence="2">Molecular chaperone Hsp90</fullName>
    </submittedName>
    <submittedName>
        <fullName evidence="3">Molecular chaperone, HSP90 family</fullName>
    </submittedName>
</protein>
<name>A0A2I1YXN5_STRMT</name>
<gene>
    <name evidence="2" type="ORF">CYK18_10035</name>
    <name evidence="3" type="ORF">NCTC12261_01818</name>
</gene>
<reference evidence="2 4" key="1">
    <citation type="submission" date="2017-12" db="EMBL/GenBank/DDBJ databases">
        <title>Phylogenetic diversity of female urinary microbiome.</title>
        <authorList>
            <person name="Thomas-White K."/>
            <person name="Wolfe A.J."/>
        </authorList>
    </citation>
    <scope>NUCLEOTIDE SEQUENCE [LARGE SCALE GENOMIC DNA]</scope>
    <source>
        <strain evidence="2 4">UMB1341</strain>
    </source>
</reference>
<dbReference type="Gene3D" id="3.30.565.10">
    <property type="entry name" value="Histidine kinase-like ATPase, C-terminal domain"/>
    <property type="match status" value="2"/>
</dbReference>
<dbReference type="OrthoDB" id="9816482at2"/>
<comment type="caution">
    <text evidence="2">The sequence shown here is derived from an EMBL/GenBank/DDBJ whole genome shotgun (WGS) entry which is preliminary data.</text>
</comment>
<sequence>MIETNSIPFNFSYFALNLLGKQMYTNNWSAISELIANGLDAGATNVKLYIESIDKENSILEILDNGSGMSYEDLSTKYALIGRNRRISNEEFSEKTKGRKGIGKLATLFLSKKYYIVSKKGGTETAWMLDSTNASDSDIPELIRVDINDVSIENRSVWDSFESGTLIKSVGVNLAGFAEGKLDSLKMNLANYYLLNNIGAVIEVAYKTKAKQKIEFSKVSKVIGFKNLYAFFQTSEGIVENKLLNDSVKINADLEQVSNKLRKVKKLNPSDITKINLKGKRKFITLQGYAKEFNYELTGWIGIHSTINMVEAAENTKNDPNNRFIRNSVYKANQLRLYVRDKLAVSDFMPQLNNTQAFSNYIEGEISFDILDNDYLEDISTSNREGLSGNDERITLLIELLKPIVNKLISERVNVGGVVRKEVEKIRQEEKEKSERKEQLAEEKRKQAEENKRIAEQQRQEADLARKLAETKQKEAEIARDIAEEESKRKDVLIGSNNSAQQNLLAHELTGVYKNIDSVNKKIVADFKSTDDFERVSEYVVSLKKSSGKLFTIKNQILKLNTSEVKGRKYINVKSYIKSYLNSLSYKNLEIIIDFSNNPHTSRVHIFDLGMILDNFIINAMDQLADKIIFKFIDEENRLVITSNKPLSSEIVNKDDIFRLGFTTKENGTGVGMYIIRQTCKKFKWEIKVVSNTEETSFIIELGDN</sequence>
<proteinExistence type="predicted"/>
<dbReference type="AlphaFoldDB" id="A0A2I1YXN5"/>
<dbReference type="Proteomes" id="UP000255482">
    <property type="component" value="Unassembled WGS sequence"/>
</dbReference>
<dbReference type="Pfam" id="PF13589">
    <property type="entry name" value="HATPase_c_3"/>
    <property type="match status" value="1"/>
</dbReference>
<dbReference type="InterPro" id="IPR036890">
    <property type="entry name" value="HATPase_C_sf"/>
</dbReference>
<dbReference type="SUPFAM" id="SSF55874">
    <property type="entry name" value="ATPase domain of HSP90 chaperone/DNA topoisomerase II/histidine kinase"/>
    <property type="match status" value="2"/>
</dbReference>
<organism evidence="2 4">
    <name type="scientific">Streptococcus mitis</name>
    <dbReference type="NCBI Taxonomy" id="28037"/>
    <lineage>
        <taxon>Bacteria</taxon>
        <taxon>Bacillati</taxon>
        <taxon>Bacillota</taxon>
        <taxon>Bacilli</taxon>
        <taxon>Lactobacillales</taxon>
        <taxon>Streptococcaceae</taxon>
        <taxon>Streptococcus</taxon>
        <taxon>Streptococcus mitis group</taxon>
    </lineage>
</organism>
<dbReference type="Proteomes" id="UP000234971">
    <property type="component" value="Unassembled WGS sequence"/>
</dbReference>
<accession>A0A2I1YXN5</accession>
<evidence type="ECO:0000313" key="4">
    <source>
        <dbReference type="Proteomes" id="UP000234971"/>
    </source>
</evidence>
<dbReference type="EMBL" id="UHFS01000003">
    <property type="protein sequence ID" value="SUO18404.1"/>
    <property type="molecule type" value="Genomic_DNA"/>
</dbReference>
<reference evidence="3 5" key="2">
    <citation type="submission" date="2018-06" db="EMBL/GenBank/DDBJ databases">
        <authorList>
            <consortium name="Pathogen Informatics"/>
            <person name="Doyle S."/>
        </authorList>
    </citation>
    <scope>NUCLEOTIDE SEQUENCE [LARGE SCALE GENOMIC DNA]</scope>
    <source>
        <strain evidence="3 5">NCTC12261</strain>
    </source>
</reference>
<evidence type="ECO:0000313" key="3">
    <source>
        <dbReference type="EMBL" id="SUO18404.1"/>
    </source>
</evidence>
<evidence type="ECO:0000313" key="5">
    <source>
        <dbReference type="Proteomes" id="UP000255482"/>
    </source>
</evidence>
<dbReference type="RefSeq" id="WP_078228333.1">
    <property type="nucleotide sequence ID" value="NZ_CP046335.1"/>
</dbReference>